<dbReference type="AlphaFoldDB" id="A0A1Z5KCP0"/>
<comment type="caution">
    <text evidence="2">The sequence shown here is derived from an EMBL/GenBank/DDBJ whole genome shotgun (WGS) entry which is preliminary data.</text>
</comment>
<evidence type="ECO:0000313" key="3">
    <source>
        <dbReference type="Proteomes" id="UP000198406"/>
    </source>
</evidence>
<proteinExistence type="predicted"/>
<organism evidence="2 3">
    <name type="scientific">Fistulifera solaris</name>
    <name type="common">Oleaginous diatom</name>
    <dbReference type="NCBI Taxonomy" id="1519565"/>
    <lineage>
        <taxon>Eukaryota</taxon>
        <taxon>Sar</taxon>
        <taxon>Stramenopiles</taxon>
        <taxon>Ochrophyta</taxon>
        <taxon>Bacillariophyta</taxon>
        <taxon>Bacillariophyceae</taxon>
        <taxon>Bacillariophycidae</taxon>
        <taxon>Naviculales</taxon>
        <taxon>Naviculaceae</taxon>
        <taxon>Fistulifera</taxon>
    </lineage>
</organism>
<reference evidence="2 3" key="1">
    <citation type="journal article" date="2015" name="Plant Cell">
        <title>Oil accumulation by the oleaginous diatom Fistulifera solaris as revealed by the genome and transcriptome.</title>
        <authorList>
            <person name="Tanaka T."/>
            <person name="Maeda Y."/>
            <person name="Veluchamy A."/>
            <person name="Tanaka M."/>
            <person name="Abida H."/>
            <person name="Marechal E."/>
            <person name="Bowler C."/>
            <person name="Muto M."/>
            <person name="Sunaga Y."/>
            <person name="Tanaka M."/>
            <person name="Yoshino T."/>
            <person name="Taniguchi T."/>
            <person name="Fukuda Y."/>
            <person name="Nemoto M."/>
            <person name="Matsumoto M."/>
            <person name="Wong P.S."/>
            <person name="Aburatani S."/>
            <person name="Fujibuchi W."/>
        </authorList>
    </citation>
    <scope>NUCLEOTIDE SEQUENCE [LARGE SCALE GENOMIC DNA]</scope>
    <source>
        <strain evidence="2 3">JPCC DA0580</strain>
    </source>
</reference>
<protein>
    <submittedName>
        <fullName evidence="2">Uncharacterized protein</fullName>
    </submittedName>
</protein>
<evidence type="ECO:0000313" key="2">
    <source>
        <dbReference type="EMBL" id="GAX24064.1"/>
    </source>
</evidence>
<sequence>MNPPARSITAKQSRRQRLTPMEEKQISSALQRVWQETIHTFHEPSPPTEHRFLLDRLFGPGDTLCGVGAGIVSFIALRSVRARLLPRLLSPPLASSASPFQPSAWHRKPSPVFFTPFQADLKRESTKWKRFDLFLDIASCTCLGMTVYLWRRVQTLEQIAHFPATHPSSAMTRQICPALMKELERWQRNLQQDKVLATTNLVELYRQDQVQDVYLRCYLQFADHCETKNVDFS</sequence>
<dbReference type="Proteomes" id="UP000198406">
    <property type="component" value="Unassembled WGS sequence"/>
</dbReference>
<name>A0A1Z5KCP0_FISSO</name>
<gene>
    <name evidence="2" type="ORF">FisN_9Hh314</name>
</gene>
<evidence type="ECO:0000256" key="1">
    <source>
        <dbReference type="SAM" id="MobiDB-lite"/>
    </source>
</evidence>
<dbReference type="EMBL" id="BDSP01000206">
    <property type="protein sequence ID" value="GAX24064.1"/>
    <property type="molecule type" value="Genomic_DNA"/>
</dbReference>
<feature type="region of interest" description="Disordered" evidence="1">
    <location>
        <begin position="1"/>
        <end position="22"/>
    </location>
</feature>
<accession>A0A1Z5KCP0</accession>
<dbReference type="InParanoid" id="A0A1Z5KCP0"/>
<keyword evidence="3" id="KW-1185">Reference proteome</keyword>